<dbReference type="InParanoid" id="A0A1H9EEI4"/>
<dbReference type="EMBL" id="FOFB01000007">
    <property type="protein sequence ID" value="SEQ23418.1"/>
    <property type="molecule type" value="Genomic_DNA"/>
</dbReference>
<dbReference type="InterPro" id="IPR008000">
    <property type="entry name" value="Rham/fucose_mutarotase"/>
</dbReference>
<sequence length="114" mass="12817">MSQRHILICDLKNDPALIEKYKEYHAPGNAWPEITESIVSSGITGMEIFLAGNRLVMIMTTTDDFDPAAKAAADGSNPKVQEWETLMDTFQQRLPFAEDGVKWVEAERIFSLVN</sequence>
<proteinExistence type="predicted"/>
<dbReference type="Gene3D" id="3.30.70.100">
    <property type="match status" value="1"/>
</dbReference>
<reference evidence="2" key="1">
    <citation type="submission" date="2016-10" db="EMBL/GenBank/DDBJ databases">
        <authorList>
            <person name="Varghese N."/>
            <person name="Submissions S."/>
        </authorList>
    </citation>
    <scope>NUCLEOTIDE SEQUENCE [LARGE SCALE GENOMIC DNA]</scope>
    <source>
        <strain evidence="2">DSM 24740</strain>
    </source>
</reference>
<evidence type="ECO:0000313" key="2">
    <source>
        <dbReference type="Proteomes" id="UP000199021"/>
    </source>
</evidence>
<dbReference type="Pfam" id="PF05336">
    <property type="entry name" value="rhaM"/>
    <property type="match status" value="1"/>
</dbReference>
<dbReference type="STRING" id="478744.SAMN05444359_10730"/>
<organism evidence="1 2">
    <name type="scientific">Neolewinella agarilytica</name>
    <dbReference type="NCBI Taxonomy" id="478744"/>
    <lineage>
        <taxon>Bacteria</taxon>
        <taxon>Pseudomonadati</taxon>
        <taxon>Bacteroidota</taxon>
        <taxon>Saprospiria</taxon>
        <taxon>Saprospirales</taxon>
        <taxon>Lewinellaceae</taxon>
        <taxon>Neolewinella</taxon>
    </lineage>
</organism>
<evidence type="ECO:0000313" key="1">
    <source>
        <dbReference type="EMBL" id="SEQ23418.1"/>
    </source>
</evidence>
<dbReference type="InterPro" id="IPR011008">
    <property type="entry name" value="Dimeric_a/b-barrel"/>
</dbReference>
<gene>
    <name evidence="1" type="ORF">SAMN05444359_10730</name>
</gene>
<protein>
    <submittedName>
        <fullName evidence="1">L-rhamnose mutarotase</fullName>
    </submittedName>
</protein>
<dbReference type="SUPFAM" id="SSF54909">
    <property type="entry name" value="Dimeric alpha+beta barrel"/>
    <property type="match status" value="1"/>
</dbReference>
<dbReference type="PANTHER" id="PTHR43239">
    <property type="entry name" value="UPF0734 PROTEIN DDB_G0273871/DDB_G0273177"/>
    <property type="match status" value="1"/>
</dbReference>
<dbReference type="RefSeq" id="WP_175489292.1">
    <property type="nucleotide sequence ID" value="NZ_FOFB01000007.1"/>
</dbReference>
<accession>A0A1H9EEI4</accession>
<dbReference type="AlphaFoldDB" id="A0A1H9EEI4"/>
<dbReference type="GO" id="GO:0016857">
    <property type="term" value="F:racemase and epimerase activity, acting on carbohydrates and derivatives"/>
    <property type="evidence" value="ECO:0007669"/>
    <property type="project" value="InterPro"/>
</dbReference>
<keyword evidence="2" id="KW-1185">Reference proteome</keyword>
<dbReference type="Proteomes" id="UP000199021">
    <property type="component" value="Unassembled WGS sequence"/>
</dbReference>
<name>A0A1H9EEI4_9BACT</name>
<dbReference type="InterPro" id="IPR052996">
    <property type="entry name" value="Carb_Metab_Mutarotase"/>
</dbReference>
<dbReference type="PANTHER" id="PTHR43239:SF1">
    <property type="entry name" value="UPF0734 PROTEIN DDB_G0273871_DDB_G0273177"/>
    <property type="match status" value="1"/>
</dbReference>